<evidence type="ECO:0008006" key="5">
    <source>
        <dbReference type="Google" id="ProtNLM"/>
    </source>
</evidence>
<evidence type="ECO:0000256" key="2">
    <source>
        <dbReference type="SAM" id="MobiDB-lite"/>
    </source>
</evidence>
<name>A0A1N6X822_9GAMM</name>
<evidence type="ECO:0000313" key="4">
    <source>
        <dbReference type="Proteomes" id="UP000186895"/>
    </source>
</evidence>
<gene>
    <name evidence="3" type="ORF">SAMN05421647_11310</name>
</gene>
<protein>
    <recommendedName>
        <fullName evidence="5">Phage integrase family protein</fullName>
    </recommendedName>
</protein>
<dbReference type="InterPro" id="IPR011010">
    <property type="entry name" value="DNA_brk_join_enz"/>
</dbReference>
<dbReference type="AlphaFoldDB" id="A0A1N6X822"/>
<dbReference type="SUPFAM" id="SSF56349">
    <property type="entry name" value="DNA breaking-rejoining enzymes"/>
    <property type="match status" value="1"/>
</dbReference>
<proteinExistence type="predicted"/>
<keyword evidence="4" id="KW-1185">Reference proteome</keyword>
<dbReference type="GO" id="GO:0006310">
    <property type="term" value="P:DNA recombination"/>
    <property type="evidence" value="ECO:0007669"/>
    <property type="project" value="UniProtKB-KW"/>
</dbReference>
<dbReference type="EMBL" id="FTMN01000013">
    <property type="protein sequence ID" value="SIQ98502.1"/>
    <property type="molecule type" value="Genomic_DNA"/>
</dbReference>
<dbReference type="GO" id="GO:0015074">
    <property type="term" value="P:DNA integration"/>
    <property type="evidence" value="ECO:0007669"/>
    <property type="project" value="InterPro"/>
</dbReference>
<dbReference type="Gene3D" id="1.10.443.10">
    <property type="entry name" value="Intergrase catalytic core"/>
    <property type="match status" value="1"/>
</dbReference>
<feature type="region of interest" description="Disordered" evidence="2">
    <location>
        <begin position="1"/>
        <end position="24"/>
    </location>
</feature>
<reference evidence="3 4" key="1">
    <citation type="submission" date="2017-01" db="EMBL/GenBank/DDBJ databases">
        <authorList>
            <person name="Mah S.A."/>
            <person name="Swanson W.J."/>
            <person name="Moy G.W."/>
            <person name="Vacquier V.D."/>
        </authorList>
    </citation>
    <scope>NUCLEOTIDE SEQUENCE [LARGE SCALE GENOMIC DNA]</scope>
    <source>
        <strain evidence="3 4">DSM 7027</strain>
    </source>
</reference>
<keyword evidence="1" id="KW-0233">DNA recombination</keyword>
<organism evidence="3 4">
    <name type="scientific">Marinobacterium stanieri</name>
    <dbReference type="NCBI Taxonomy" id="49186"/>
    <lineage>
        <taxon>Bacteria</taxon>
        <taxon>Pseudomonadati</taxon>
        <taxon>Pseudomonadota</taxon>
        <taxon>Gammaproteobacteria</taxon>
        <taxon>Oceanospirillales</taxon>
        <taxon>Oceanospirillaceae</taxon>
        <taxon>Marinobacterium</taxon>
    </lineage>
</organism>
<dbReference type="STRING" id="49186.SAMN05421647_11310"/>
<dbReference type="GO" id="GO:0003677">
    <property type="term" value="F:DNA binding"/>
    <property type="evidence" value="ECO:0007669"/>
    <property type="project" value="InterPro"/>
</dbReference>
<feature type="compositionally biased region" description="Gly residues" evidence="2">
    <location>
        <begin position="341"/>
        <end position="351"/>
    </location>
</feature>
<dbReference type="InterPro" id="IPR013762">
    <property type="entry name" value="Integrase-like_cat_sf"/>
</dbReference>
<evidence type="ECO:0000313" key="3">
    <source>
        <dbReference type="EMBL" id="SIQ98502.1"/>
    </source>
</evidence>
<feature type="region of interest" description="Disordered" evidence="2">
    <location>
        <begin position="330"/>
        <end position="351"/>
    </location>
</feature>
<evidence type="ECO:0000256" key="1">
    <source>
        <dbReference type="ARBA" id="ARBA00023172"/>
    </source>
</evidence>
<sequence length="351" mass="39556">MVSKFTPPDRLTDNYQPTRESKTEQAYHNRAVGRLNAFLTETNCDWDLHQTRLLTWLESYRETVSVPAWRQNRAALAWYMESVEGEEALANQIRAIKTDECSEATRTSANKKKSLGTDEWTELSTALLASHERHLEQFGTEEGSVPMATLCFLSATETTGMRPSEWWGTVMEMESDETEPGVVLDTIVLTVKNGKASNGRANGQNRTLRLRGLTEEKKLALLRHYRSVKQLSSEADFERYQKSCTSCMTYTTSKLWPTRKRKPSLYSGRHQVSANLKKDRVPLDVLAAIMGHATDRTATEHYGRRKYGRGNESMIEADPDDVSRVRQVAGERTAPDFPGRIGAGSNGPKMG</sequence>
<dbReference type="Proteomes" id="UP000186895">
    <property type="component" value="Unassembled WGS sequence"/>
</dbReference>
<accession>A0A1N6X822</accession>